<dbReference type="Proteomes" id="UP001139701">
    <property type="component" value="Unassembled WGS sequence"/>
</dbReference>
<sequence>MTILNTVLNTIILNTKALKKFSPITLLNATVLSAMFISACQPSNEPNQKTANDAKTNELKNTAQAKQVDKACLSLSTSMRAINHESKVEALEQVNQLLKDCVTLVDNAQQLKWIDETTSMYERFFAHELTDAKQMAAFDEYGLSILEAKQGDALDQPVVKGDQKIFKTLSPRDQYLMNQQDKAYIELHYQGEGMFQYRRSPAYIKAIFAEALPEDQRVFVTRMAQDNDALFFNDAAIAISWAEMVDRALFWENYLQKYPQSHFKADAKKLFEEYQYFIFFGSDNTPVSDEFAPDTWIDENALGHIKALAKRQDTALAEPAKKFLTFIKTPVNERMKKYPVEPKDRDGYEKSSYTIAREQLRKVLNLSDPWDSSSDSYRDCHADGICVMWQQ</sequence>
<comment type="caution">
    <text evidence="1">The sequence shown here is derived from an EMBL/GenBank/DDBJ whole genome shotgun (WGS) entry which is preliminary data.</text>
</comment>
<dbReference type="EMBL" id="JAKUML010000011">
    <property type="protein sequence ID" value="MCJ8146889.1"/>
    <property type="molecule type" value="Genomic_DNA"/>
</dbReference>
<keyword evidence="2" id="KW-1185">Reference proteome</keyword>
<proteinExistence type="predicted"/>
<name>A0A9X2B969_9GAMM</name>
<dbReference type="AlphaFoldDB" id="A0A9X2B969"/>
<accession>A0A9X2B969</accession>
<reference evidence="1" key="1">
    <citation type="submission" date="2022-02" db="EMBL/GenBank/DDBJ databases">
        <title>Acinetobacter A3.8 sp. nov., isolated from Sediment (Zhairuo Island).</title>
        <authorList>
            <person name="Zheng K."/>
        </authorList>
    </citation>
    <scope>NUCLEOTIDE SEQUENCE</scope>
    <source>
        <strain evidence="1">A3.8</strain>
    </source>
</reference>
<protein>
    <submittedName>
        <fullName evidence="1">Uncharacterized protein</fullName>
    </submittedName>
</protein>
<dbReference type="RefSeq" id="WP_241571931.1">
    <property type="nucleotide sequence ID" value="NZ_JAKUML010000011.1"/>
</dbReference>
<evidence type="ECO:0000313" key="2">
    <source>
        <dbReference type="Proteomes" id="UP001139701"/>
    </source>
</evidence>
<evidence type="ECO:0000313" key="1">
    <source>
        <dbReference type="EMBL" id="MCJ8146889.1"/>
    </source>
</evidence>
<gene>
    <name evidence="1" type="ORF">MKI79_08235</name>
</gene>
<organism evidence="1 2">
    <name type="scientific">Acinetobacter sedimenti</name>
    <dbReference type="NCBI Taxonomy" id="2919922"/>
    <lineage>
        <taxon>Bacteria</taxon>
        <taxon>Pseudomonadati</taxon>
        <taxon>Pseudomonadota</taxon>
        <taxon>Gammaproteobacteria</taxon>
        <taxon>Moraxellales</taxon>
        <taxon>Moraxellaceae</taxon>
        <taxon>Acinetobacter</taxon>
    </lineage>
</organism>